<name>A0AAU8AR11_9RHOB</name>
<feature type="transmembrane region" description="Helical" evidence="2">
    <location>
        <begin position="265"/>
        <end position="292"/>
    </location>
</feature>
<keyword evidence="3" id="KW-0436">Ligase</keyword>
<gene>
    <name evidence="3" type="ORF">PVT71_23015</name>
</gene>
<keyword evidence="2" id="KW-0472">Membrane</keyword>
<sequence length="444" mass="49271">MSVEVLKGAPRRHAEWKAAAGAVPRALPVSVSWFLVSLFVAFQLSLGPLKLSASRTLLLVLIVPLTLKLLRGAAGRLLVTDVAMISLCIWVFLSMFVRHGLREAIEFSGINAIETLGAYFLGRCMIRDPDSFAAMVRFMFGIVVFLTPFALLETLTGYNLLLHLTNAILPSQPEVPPLWRMGLERVQATLDHPIHFGICIGAFVALTFRVLGYGQPAALRYGRAGLVAFVAFLSLSSGALIAMMLQVLLFIWSAIANPIRDRWKLLALIVTCLVVFELSTGFFLNLVISKIAFNPDTAFNRTRIFGFALANIEGSPLFGIGLDEWVNLPGMSDSVDMFWMLLALRHGIPAGLMMLVGFLWLPLTLMTRDIPDPRVSAYREGYIVTLTALFLALWTVHVWREAYVLVIFLLGSGSWMLEYHSPPAEAPRRRPPVTFSRTSRPPKQ</sequence>
<evidence type="ECO:0000256" key="1">
    <source>
        <dbReference type="SAM" id="MobiDB-lite"/>
    </source>
</evidence>
<feature type="transmembrane region" description="Helical" evidence="2">
    <location>
        <begin position="194"/>
        <end position="214"/>
    </location>
</feature>
<feature type="transmembrane region" description="Helical" evidence="2">
    <location>
        <begin position="377"/>
        <end position="396"/>
    </location>
</feature>
<dbReference type="AlphaFoldDB" id="A0AAU8AR11"/>
<accession>A0AAU8AR11</accession>
<feature type="transmembrane region" description="Helical" evidence="2">
    <location>
        <begin position="134"/>
        <end position="152"/>
    </location>
</feature>
<feature type="region of interest" description="Disordered" evidence="1">
    <location>
        <begin position="422"/>
        <end position="444"/>
    </location>
</feature>
<keyword evidence="3" id="KW-0614">Plasmid</keyword>
<feature type="transmembrane region" description="Helical" evidence="2">
    <location>
        <begin position="226"/>
        <end position="253"/>
    </location>
</feature>
<keyword evidence="2" id="KW-1133">Transmembrane helix</keyword>
<proteinExistence type="predicted"/>
<feature type="transmembrane region" description="Helical" evidence="2">
    <location>
        <begin position="26"/>
        <end position="46"/>
    </location>
</feature>
<evidence type="ECO:0000256" key="2">
    <source>
        <dbReference type="SAM" id="Phobius"/>
    </source>
</evidence>
<geneLocation type="plasmid" evidence="3">
    <name>unnamed1</name>
</geneLocation>
<evidence type="ECO:0000313" key="3">
    <source>
        <dbReference type="EMBL" id="XCC96962.1"/>
    </source>
</evidence>
<dbReference type="RefSeq" id="WP_353475853.1">
    <property type="nucleotide sequence ID" value="NZ_CP123386.1"/>
</dbReference>
<feature type="transmembrane region" description="Helical" evidence="2">
    <location>
        <begin position="342"/>
        <end position="365"/>
    </location>
</feature>
<organism evidence="3">
    <name type="scientific">Alloyangia sp. H15</name>
    <dbReference type="NCBI Taxonomy" id="3029062"/>
    <lineage>
        <taxon>Bacteria</taxon>
        <taxon>Pseudomonadati</taxon>
        <taxon>Pseudomonadota</taxon>
        <taxon>Alphaproteobacteria</taxon>
        <taxon>Rhodobacterales</taxon>
        <taxon>Roseobacteraceae</taxon>
        <taxon>Alloyangia</taxon>
    </lineage>
</organism>
<feature type="transmembrane region" description="Helical" evidence="2">
    <location>
        <begin position="304"/>
        <end position="322"/>
    </location>
</feature>
<reference evidence="3" key="1">
    <citation type="submission" date="2023-02" db="EMBL/GenBank/DDBJ databases">
        <title>Description and genomic characterization of Salipiger bruguierae sp. nov., isolated from the sediment of mangrove plant Bruguiera sexangula.</title>
        <authorList>
            <person name="Long M."/>
        </authorList>
    </citation>
    <scope>NUCLEOTIDE SEQUENCE</scope>
    <source>
        <strain evidence="3">H15</strain>
        <plasmid evidence="3">unnamed1</plasmid>
    </source>
</reference>
<dbReference type="GO" id="GO:0016874">
    <property type="term" value="F:ligase activity"/>
    <property type="evidence" value="ECO:0007669"/>
    <property type="project" value="UniProtKB-KW"/>
</dbReference>
<feature type="transmembrane region" description="Helical" evidence="2">
    <location>
        <begin position="77"/>
        <end position="98"/>
    </location>
</feature>
<keyword evidence="2" id="KW-0812">Transmembrane</keyword>
<feature type="transmembrane region" description="Helical" evidence="2">
    <location>
        <begin position="402"/>
        <end position="420"/>
    </location>
</feature>
<feature type="compositionally biased region" description="Polar residues" evidence="1">
    <location>
        <begin position="435"/>
        <end position="444"/>
    </location>
</feature>
<protein>
    <submittedName>
        <fullName evidence="3">O-antigen ligase family protein</fullName>
    </submittedName>
</protein>
<dbReference type="EMBL" id="CP123386">
    <property type="protein sequence ID" value="XCC96962.1"/>
    <property type="molecule type" value="Genomic_DNA"/>
</dbReference>